<accession>A0A4Z0PGA1</accession>
<keyword evidence="6 7" id="KW-0472">Membrane</keyword>
<protein>
    <submittedName>
        <fullName evidence="8">Lipopolysaccharide biosynthesis protein</fullName>
    </submittedName>
</protein>
<dbReference type="OrthoDB" id="9770347at2"/>
<feature type="transmembrane region" description="Helical" evidence="7">
    <location>
        <begin position="12"/>
        <end position="32"/>
    </location>
</feature>
<name>A0A4Z0PGA1_9BACT</name>
<dbReference type="RefSeq" id="WP_135499170.1">
    <property type="nucleotide sequence ID" value="NZ_SRLD01000043.1"/>
</dbReference>
<feature type="transmembrane region" description="Helical" evidence="7">
    <location>
        <begin position="252"/>
        <end position="275"/>
    </location>
</feature>
<reference evidence="8 9" key="1">
    <citation type="submission" date="2019-04" db="EMBL/GenBank/DDBJ databases">
        <authorList>
            <person name="Feng G."/>
            <person name="Zhang J."/>
            <person name="Zhu H."/>
        </authorList>
    </citation>
    <scope>NUCLEOTIDE SEQUENCE [LARGE SCALE GENOMIC DNA]</scope>
    <source>
        <strain evidence="8 9">JCM 17223</strain>
    </source>
</reference>
<dbReference type="CDD" id="cd13127">
    <property type="entry name" value="MATE_tuaB_like"/>
    <property type="match status" value="1"/>
</dbReference>
<dbReference type="InterPro" id="IPR050833">
    <property type="entry name" value="Poly_Biosynth_Transport"/>
</dbReference>
<evidence type="ECO:0000256" key="5">
    <source>
        <dbReference type="ARBA" id="ARBA00022989"/>
    </source>
</evidence>
<dbReference type="PANTHER" id="PTHR30250">
    <property type="entry name" value="PST FAMILY PREDICTED COLANIC ACID TRANSPORTER"/>
    <property type="match status" value="1"/>
</dbReference>
<feature type="transmembrane region" description="Helical" evidence="7">
    <location>
        <begin position="118"/>
        <end position="139"/>
    </location>
</feature>
<proteinExistence type="inferred from homology"/>
<evidence type="ECO:0000313" key="8">
    <source>
        <dbReference type="EMBL" id="TGE14037.1"/>
    </source>
</evidence>
<sequence>MASVKNLTTTTLHSMTWTTAATIITSVLQIGYTAVMARMLPPAAFGLVALAGVVLRFGGYFAQMGMAQAIIQKPELTEEDIRAAFTSSALLGGFFTAAMVLGAPLTRFVFDQPEVVPLVRTLALGSFVAGLISTAMSLLRRNMQFRTLAIMDVVAYVLGYGGVGVVLAWQGFGVWSLIWATLSQGMILGVLAYAVTRHSVRLYFSWAHYRPLLSYGARISFTSFLEFITGSLDTMVIGRVLGTALLGIYNRAYMLISLPLYLITNSVAKVIFPAFSQLQANLGKLRAVYLASITLVAAVVLPLGAGMAVAAPELVRSLLGPDWDASVPVLRVMSVPVALSMITMFAGVMCDARAQLNQKIVVNIVTLVALVACFWLLRGYGLLGFAWSLLLNELLRMVLFTYLMNRDLAISYSRQLVTYLPGLWHAAAVGGALALVRWAIAPLQLPVFVALGLLAFTGAIVLAIVMLALPLPLLRHEMHRVLSRLHPTGAVGRQLNRYMRFLEPSAESVPAEFHNASTSMQP</sequence>
<dbReference type="EMBL" id="SRLD01000043">
    <property type="protein sequence ID" value="TGE14037.1"/>
    <property type="molecule type" value="Genomic_DNA"/>
</dbReference>
<dbReference type="GO" id="GO:0005886">
    <property type="term" value="C:plasma membrane"/>
    <property type="evidence" value="ECO:0007669"/>
    <property type="project" value="UniProtKB-SubCell"/>
</dbReference>
<feature type="transmembrane region" description="Helical" evidence="7">
    <location>
        <begin position="148"/>
        <end position="169"/>
    </location>
</feature>
<gene>
    <name evidence="8" type="ORF">E5J99_17800</name>
</gene>
<dbReference type="AlphaFoldDB" id="A0A4Z0PGA1"/>
<comment type="subcellular location">
    <subcellularLocation>
        <location evidence="1">Cell membrane</location>
        <topology evidence="1">Multi-pass membrane protein</topology>
    </subcellularLocation>
</comment>
<evidence type="ECO:0000256" key="6">
    <source>
        <dbReference type="ARBA" id="ARBA00023136"/>
    </source>
</evidence>
<dbReference type="Proteomes" id="UP000297739">
    <property type="component" value="Unassembled WGS sequence"/>
</dbReference>
<evidence type="ECO:0000256" key="3">
    <source>
        <dbReference type="ARBA" id="ARBA00022475"/>
    </source>
</evidence>
<evidence type="ECO:0000256" key="7">
    <source>
        <dbReference type="SAM" id="Phobius"/>
    </source>
</evidence>
<feature type="transmembrane region" description="Helical" evidence="7">
    <location>
        <begin position="287"/>
        <end position="309"/>
    </location>
</feature>
<comment type="similarity">
    <text evidence="2">Belongs to the polysaccharide synthase family.</text>
</comment>
<dbReference type="PANTHER" id="PTHR30250:SF10">
    <property type="entry name" value="LIPOPOLYSACCHARIDE BIOSYNTHESIS PROTEIN WZXC"/>
    <property type="match status" value="1"/>
</dbReference>
<organism evidence="8 9">
    <name type="scientific">Hymenobacter elongatus</name>
    <dbReference type="NCBI Taxonomy" id="877208"/>
    <lineage>
        <taxon>Bacteria</taxon>
        <taxon>Pseudomonadati</taxon>
        <taxon>Bacteroidota</taxon>
        <taxon>Cytophagia</taxon>
        <taxon>Cytophagales</taxon>
        <taxon>Hymenobacteraceae</taxon>
        <taxon>Hymenobacter</taxon>
    </lineage>
</organism>
<keyword evidence="3" id="KW-1003">Cell membrane</keyword>
<evidence type="ECO:0000256" key="4">
    <source>
        <dbReference type="ARBA" id="ARBA00022692"/>
    </source>
</evidence>
<feature type="transmembrane region" description="Helical" evidence="7">
    <location>
        <begin position="446"/>
        <end position="474"/>
    </location>
</feature>
<feature type="transmembrane region" description="Helical" evidence="7">
    <location>
        <begin position="44"/>
        <end position="62"/>
    </location>
</feature>
<feature type="transmembrane region" description="Helical" evidence="7">
    <location>
        <begin position="215"/>
        <end position="232"/>
    </location>
</feature>
<keyword evidence="4 7" id="KW-0812">Transmembrane</keyword>
<evidence type="ECO:0000256" key="1">
    <source>
        <dbReference type="ARBA" id="ARBA00004651"/>
    </source>
</evidence>
<keyword evidence="9" id="KW-1185">Reference proteome</keyword>
<keyword evidence="5 7" id="KW-1133">Transmembrane helix</keyword>
<feature type="transmembrane region" description="Helical" evidence="7">
    <location>
        <begin position="175"/>
        <end position="195"/>
    </location>
</feature>
<feature type="transmembrane region" description="Helical" evidence="7">
    <location>
        <begin position="360"/>
        <end position="377"/>
    </location>
</feature>
<feature type="transmembrane region" description="Helical" evidence="7">
    <location>
        <begin position="329"/>
        <end position="348"/>
    </location>
</feature>
<evidence type="ECO:0000256" key="2">
    <source>
        <dbReference type="ARBA" id="ARBA00007430"/>
    </source>
</evidence>
<comment type="caution">
    <text evidence="8">The sequence shown here is derived from an EMBL/GenBank/DDBJ whole genome shotgun (WGS) entry which is preliminary data.</text>
</comment>
<feature type="transmembrane region" description="Helical" evidence="7">
    <location>
        <begin position="416"/>
        <end position="440"/>
    </location>
</feature>
<dbReference type="Pfam" id="PF13440">
    <property type="entry name" value="Polysacc_synt_3"/>
    <property type="match status" value="1"/>
</dbReference>
<feature type="transmembrane region" description="Helical" evidence="7">
    <location>
        <begin position="83"/>
        <end position="106"/>
    </location>
</feature>
<evidence type="ECO:0000313" key="9">
    <source>
        <dbReference type="Proteomes" id="UP000297739"/>
    </source>
</evidence>